<accession>A0A7T5R0F2</accession>
<dbReference type="PANTHER" id="PTHR43797">
    <property type="entry name" value="HOMOCYSTEINE/CYSTEINE SYNTHASE"/>
    <property type="match status" value="1"/>
</dbReference>
<dbReference type="InterPro" id="IPR015424">
    <property type="entry name" value="PyrdxlP-dep_Trfase"/>
</dbReference>
<dbReference type="Gene3D" id="3.40.640.10">
    <property type="entry name" value="Type I PLP-dependent aspartate aminotransferase-like (Major domain)"/>
    <property type="match status" value="1"/>
</dbReference>
<dbReference type="InterPro" id="IPR015422">
    <property type="entry name" value="PyrdxlP-dep_Trfase_small"/>
</dbReference>
<protein>
    <submittedName>
        <fullName evidence="7">O-acetylhomoserine aminocarboxypropyltransferase/cysteine synthase</fullName>
    </submittedName>
</protein>
<dbReference type="PANTHER" id="PTHR43797:SF2">
    <property type="entry name" value="HOMOCYSTEINE_CYSTEINE SYNTHASE"/>
    <property type="match status" value="1"/>
</dbReference>
<dbReference type="GO" id="GO:0005737">
    <property type="term" value="C:cytoplasm"/>
    <property type="evidence" value="ECO:0007669"/>
    <property type="project" value="TreeGrafter"/>
</dbReference>
<evidence type="ECO:0000256" key="6">
    <source>
        <dbReference type="RuleBase" id="RU362118"/>
    </source>
</evidence>
<comment type="cofactor">
    <cofactor evidence="1 6">
        <name>pyridoxal 5'-phosphate</name>
        <dbReference type="ChEBI" id="CHEBI:597326"/>
    </cofactor>
</comment>
<dbReference type="InterPro" id="IPR006235">
    <property type="entry name" value="OAc-hSer/O-AcSer_sulfhydrylase"/>
</dbReference>
<evidence type="ECO:0000256" key="2">
    <source>
        <dbReference type="ARBA" id="ARBA00009077"/>
    </source>
</evidence>
<evidence type="ECO:0000256" key="4">
    <source>
        <dbReference type="ARBA" id="ARBA00022898"/>
    </source>
</evidence>
<dbReference type="PIRSF" id="PIRSF001434">
    <property type="entry name" value="CGS"/>
    <property type="match status" value="1"/>
</dbReference>
<dbReference type="Proteomes" id="UP000595362">
    <property type="component" value="Chromosome"/>
</dbReference>
<organism evidence="7 8">
    <name type="scientific">Micavibrio aeruginosavorus</name>
    <dbReference type="NCBI Taxonomy" id="349221"/>
    <lineage>
        <taxon>Bacteria</taxon>
        <taxon>Pseudomonadati</taxon>
        <taxon>Bdellovibrionota</taxon>
        <taxon>Bdellovibrionia</taxon>
        <taxon>Bdellovibrionales</taxon>
        <taxon>Pseudobdellovibrionaceae</taxon>
        <taxon>Micavibrio</taxon>
    </lineage>
</organism>
<dbReference type="GO" id="GO:0003961">
    <property type="term" value="F:O-acetylhomoserine aminocarboxypropyltransferase activity"/>
    <property type="evidence" value="ECO:0007669"/>
    <property type="project" value="TreeGrafter"/>
</dbReference>
<dbReference type="NCBIfam" id="TIGR01326">
    <property type="entry name" value="OAH_OAS_sulfhy"/>
    <property type="match status" value="1"/>
</dbReference>
<sequence>MTKETTNKLQFETLAVHSGTTPDPVTGATSPAIHQSSSFVFRDTKHAANVFALKEPGFIYSRVTNPTVAQLEEKIAALEGGVGATCTSSGLSTNLLAFSALMNAGDEFIATQKLYGGTAGQFRDTFSRSFGWVCHFTDPDKPDDFKRKITEKTKLIFIESLSNPQGVIPDMEAYGKIASDAGIPLIVDNTVATPYLCKPFDYGANIVVHSTTKYFSGHGQSMGGAVVDGGNFDWMKHAKKYPTLTTEGSGYRGTVFARDFADAPYAMYNHAVGLRDLGMNQQPMNAYLTLLGMETLPLRMKAHSKNAFKVAEFLSKHEAVGWVSFAGLPSSPYYKNAQKYMRNGWASSLFTFGLKGGYNAGIALVENVRLFRHLANIGDTHSLIIHPASTTHAQLTDEQKIAAGCGPDVIRVSVGIEAPEDLMADLDQALKTAKAKAA</sequence>
<comment type="similarity">
    <text evidence="2 6">Belongs to the trans-sulfuration enzymes family.</text>
</comment>
<name>A0A7T5R0F2_9BACT</name>
<evidence type="ECO:0000256" key="5">
    <source>
        <dbReference type="PIRSR" id="PIRSR001434-2"/>
    </source>
</evidence>
<proteinExistence type="inferred from homology"/>
<evidence type="ECO:0000256" key="3">
    <source>
        <dbReference type="ARBA" id="ARBA00022679"/>
    </source>
</evidence>
<dbReference type="CDD" id="cd00614">
    <property type="entry name" value="CGS_like"/>
    <property type="match status" value="1"/>
</dbReference>
<evidence type="ECO:0000313" key="7">
    <source>
        <dbReference type="EMBL" id="QQG35249.1"/>
    </source>
</evidence>
<dbReference type="Pfam" id="PF01053">
    <property type="entry name" value="Cys_Met_Meta_PP"/>
    <property type="match status" value="1"/>
</dbReference>
<dbReference type="GO" id="GO:0006535">
    <property type="term" value="P:cysteine biosynthetic process from serine"/>
    <property type="evidence" value="ECO:0007669"/>
    <property type="project" value="TreeGrafter"/>
</dbReference>
<dbReference type="GO" id="GO:0071269">
    <property type="term" value="P:L-homocysteine biosynthetic process"/>
    <property type="evidence" value="ECO:0007669"/>
    <property type="project" value="TreeGrafter"/>
</dbReference>
<feature type="modified residue" description="N6-(pyridoxal phosphate)lysine" evidence="5">
    <location>
        <position position="213"/>
    </location>
</feature>
<keyword evidence="3 7" id="KW-0808">Transferase</keyword>
<evidence type="ECO:0000313" key="8">
    <source>
        <dbReference type="Proteomes" id="UP000595362"/>
    </source>
</evidence>
<dbReference type="AlphaFoldDB" id="A0A7T5R0F2"/>
<gene>
    <name evidence="7" type="ORF">HYS17_06695</name>
</gene>
<evidence type="ECO:0000256" key="1">
    <source>
        <dbReference type="ARBA" id="ARBA00001933"/>
    </source>
</evidence>
<dbReference type="InterPro" id="IPR000277">
    <property type="entry name" value="Cys/Met-Metab_PyrdxlP-dep_enz"/>
</dbReference>
<reference evidence="7 8" key="1">
    <citation type="submission" date="2020-07" db="EMBL/GenBank/DDBJ databases">
        <title>Huge and variable diversity of episymbiotic CPR bacteria and DPANN archaea in groundwater ecosystems.</title>
        <authorList>
            <person name="He C.Y."/>
            <person name="Keren R."/>
            <person name="Whittaker M."/>
            <person name="Farag I.F."/>
            <person name="Doudna J."/>
            <person name="Cate J.H.D."/>
            <person name="Banfield J.F."/>
        </authorList>
    </citation>
    <scope>NUCLEOTIDE SEQUENCE [LARGE SCALE GENOMIC DNA]</scope>
    <source>
        <strain evidence="7">NC_groundwater_70_Ag_B-0.1um_54_66</strain>
    </source>
</reference>
<dbReference type="GO" id="GO:0019346">
    <property type="term" value="P:transsulfuration"/>
    <property type="evidence" value="ECO:0007669"/>
    <property type="project" value="InterPro"/>
</dbReference>
<dbReference type="GO" id="GO:0030170">
    <property type="term" value="F:pyridoxal phosphate binding"/>
    <property type="evidence" value="ECO:0007669"/>
    <property type="project" value="InterPro"/>
</dbReference>
<dbReference type="Gene3D" id="3.90.1150.10">
    <property type="entry name" value="Aspartate Aminotransferase, domain 1"/>
    <property type="match status" value="1"/>
</dbReference>
<dbReference type="InterPro" id="IPR015421">
    <property type="entry name" value="PyrdxlP-dep_Trfase_major"/>
</dbReference>
<dbReference type="FunFam" id="3.40.640.10:FF:000035">
    <property type="entry name" value="O-succinylhomoserine sulfhydrylase"/>
    <property type="match status" value="1"/>
</dbReference>
<keyword evidence="4 5" id="KW-0663">Pyridoxal phosphate</keyword>
<dbReference type="EMBL" id="CP066681">
    <property type="protein sequence ID" value="QQG35249.1"/>
    <property type="molecule type" value="Genomic_DNA"/>
</dbReference>
<dbReference type="SUPFAM" id="SSF53383">
    <property type="entry name" value="PLP-dependent transferases"/>
    <property type="match status" value="1"/>
</dbReference>
<dbReference type="GO" id="GO:0004124">
    <property type="term" value="F:cysteine synthase activity"/>
    <property type="evidence" value="ECO:0007669"/>
    <property type="project" value="TreeGrafter"/>
</dbReference>